<dbReference type="Gene3D" id="3.30.70.1880">
    <property type="entry name" value="Protein of unknown function DUF881"/>
    <property type="match status" value="1"/>
</dbReference>
<evidence type="ECO:0000313" key="3">
    <source>
        <dbReference type="EMBL" id="KEO83175.1"/>
    </source>
</evidence>
<dbReference type="AlphaFoldDB" id="A0A074LRS7"/>
<comment type="similarity">
    <text evidence="1">Belongs to the UPF0749 family.</text>
</comment>
<dbReference type="PANTHER" id="PTHR37313:SF2">
    <property type="entry name" value="UPF0749 PROTEIN YLXX"/>
    <property type="match status" value="1"/>
</dbReference>
<accession>A0A074LRS7</accession>
<evidence type="ECO:0000256" key="1">
    <source>
        <dbReference type="ARBA" id="ARBA00009108"/>
    </source>
</evidence>
<dbReference type="eggNOG" id="COG3879">
    <property type="taxonomic scope" value="Bacteria"/>
</dbReference>
<feature type="chain" id="PRO_5001698527" description="DUF881 domain-containing protein" evidence="2">
    <location>
        <begin position="25"/>
        <end position="241"/>
    </location>
</feature>
<dbReference type="Proteomes" id="UP000027931">
    <property type="component" value="Unassembled WGS sequence"/>
</dbReference>
<evidence type="ECO:0008006" key="5">
    <source>
        <dbReference type="Google" id="ProtNLM"/>
    </source>
</evidence>
<keyword evidence="2" id="KW-0732">Signal</keyword>
<keyword evidence="4" id="KW-1185">Reference proteome</keyword>
<comment type="caution">
    <text evidence="3">The sequence shown here is derived from an EMBL/GenBank/DDBJ whole genome shotgun (WGS) entry which is preliminary data.</text>
</comment>
<dbReference type="Pfam" id="PF05949">
    <property type="entry name" value="DUF881"/>
    <property type="match status" value="1"/>
</dbReference>
<sequence>METKHKVSLFMVSLLLGSMLTVQFSTVHRPRTDTNVVDNVQLNAELATEKDRQKFYYSEINRLEDQVKSYENKQGNRDELVKAMADDLDKVKTLAGVKPVKGNGIVITIEDSFDAIAAGGDPSKAASLDYYLYQLINYLNGNEAQAVAVDNHRIVSLSSIRMISQNNLQVNAVMIDPKSITIKAVGNIEQMKIGMNLFPQFFREMGKDFKITDVTNGNLTIPAYDTPVEFKYAQPEGDNKL</sequence>
<proteinExistence type="inferred from homology"/>
<organism evidence="3 4">
    <name type="scientific">Tumebacillus flagellatus</name>
    <dbReference type="NCBI Taxonomy" id="1157490"/>
    <lineage>
        <taxon>Bacteria</taxon>
        <taxon>Bacillati</taxon>
        <taxon>Bacillota</taxon>
        <taxon>Bacilli</taxon>
        <taxon>Bacillales</taxon>
        <taxon>Alicyclobacillaceae</taxon>
        <taxon>Tumebacillus</taxon>
    </lineage>
</organism>
<dbReference type="EMBL" id="JMIR01000013">
    <property type="protein sequence ID" value="KEO83175.1"/>
    <property type="molecule type" value="Genomic_DNA"/>
</dbReference>
<dbReference type="InterPro" id="IPR010273">
    <property type="entry name" value="DUF881"/>
</dbReference>
<feature type="signal peptide" evidence="2">
    <location>
        <begin position="1"/>
        <end position="24"/>
    </location>
</feature>
<dbReference type="RefSeq" id="WP_038087835.1">
    <property type="nucleotide sequence ID" value="NZ_JMIR01000013.1"/>
</dbReference>
<reference evidence="3 4" key="1">
    <citation type="journal article" date="2013" name="Int. J. Syst. Evol. Microbiol.">
        <title>Tumebacillus flagellatus sp. nov., an alpha-amylase/pullulanase-producing bacterium isolated from cassava wastewater.</title>
        <authorList>
            <person name="Wang Q."/>
            <person name="Xie N."/>
            <person name="Qin Y."/>
            <person name="Shen N."/>
            <person name="Zhu J."/>
            <person name="Mi H."/>
            <person name="Huang R."/>
        </authorList>
    </citation>
    <scope>NUCLEOTIDE SEQUENCE [LARGE SCALE GENOMIC DNA]</scope>
    <source>
        <strain evidence="3 4">GST4</strain>
    </source>
</reference>
<dbReference type="PANTHER" id="PTHR37313">
    <property type="entry name" value="UPF0749 PROTEIN RV1825"/>
    <property type="match status" value="1"/>
</dbReference>
<name>A0A074LRS7_9BACL</name>
<dbReference type="STRING" id="1157490.EL26_10800"/>
<gene>
    <name evidence="3" type="ORF">EL26_10800</name>
</gene>
<protein>
    <recommendedName>
        <fullName evidence="5">DUF881 domain-containing protein</fullName>
    </recommendedName>
</protein>
<evidence type="ECO:0000256" key="2">
    <source>
        <dbReference type="SAM" id="SignalP"/>
    </source>
</evidence>
<evidence type="ECO:0000313" key="4">
    <source>
        <dbReference type="Proteomes" id="UP000027931"/>
    </source>
</evidence>
<dbReference type="OrthoDB" id="2439649at2"/>